<keyword evidence="2" id="KW-1133">Transmembrane helix</keyword>
<keyword evidence="2" id="KW-0472">Membrane</keyword>
<evidence type="ECO:0000313" key="4">
    <source>
        <dbReference type="Proteomes" id="UP000247647"/>
    </source>
</evidence>
<accession>A0A318YD99</accession>
<protein>
    <submittedName>
        <fullName evidence="3">Uncharacterized protein</fullName>
    </submittedName>
</protein>
<feature type="compositionally biased region" description="Basic and acidic residues" evidence="1">
    <location>
        <begin position="107"/>
        <end position="116"/>
    </location>
</feature>
<dbReference type="EMBL" id="KZ821468">
    <property type="protein sequence ID" value="PYH32405.1"/>
    <property type="molecule type" value="Genomic_DNA"/>
</dbReference>
<keyword evidence="2" id="KW-0812">Transmembrane</keyword>
<keyword evidence="4" id="KW-1185">Reference proteome</keyword>
<proteinExistence type="predicted"/>
<evidence type="ECO:0000256" key="2">
    <source>
        <dbReference type="SAM" id="Phobius"/>
    </source>
</evidence>
<dbReference type="RefSeq" id="XP_025477883.1">
    <property type="nucleotide sequence ID" value="XM_025627423.1"/>
</dbReference>
<dbReference type="GeneID" id="37129879"/>
<feature type="transmembrane region" description="Helical" evidence="2">
    <location>
        <begin position="20"/>
        <end position="42"/>
    </location>
</feature>
<organism evidence="3 4">
    <name type="scientific">Aspergillus neoniger (strain CBS 115656)</name>
    <dbReference type="NCBI Taxonomy" id="1448310"/>
    <lineage>
        <taxon>Eukaryota</taxon>
        <taxon>Fungi</taxon>
        <taxon>Dikarya</taxon>
        <taxon>Ascomycota</taxon>
        <taxon>Pezizomycotina</taxon>
        <taxon>Eurotiomycetes</taxon>
        <taxon>Eurotiomycetidae</taxon>
        <taxon>Eurotiales</taxon>
        <taxon>Aspergillaceae</taxon>
        <taxon>Aspergillus</taxon>
        <taxon>Aspergillus subgen. Circumdati</taxon>
    </lineage>
</organism>
<name>A0A318YD99_ASPNB</name>
<dbReference type="AlphaFoldDB" id="A0A318YD99"/>
<evidence type="ECO:0000256" key="1">
    <source>
        <dbReference type="SAM" id="MobiDB-lite"/>
    </source>
</evidence>
<dbReference type="Proteomes" id="UP000247647">
    <property type="component" value="Unassembled WGS sequence"/>
</dbReference>
<evidence type="ECO:0000313" key="3">
    <source>
        <dbReference type="EMBL" id="PYH32405.1"/>
    </source>
</evidence>
<feature type="region of interest" description="Disordered" evidence="1">
    <location>
        <begin position="65"/>
        <end position="125"/>
    </location>
</feature>
<sequence>MPAISNSVSPSMPGPWWTAMVSYVVATCLTALLFGILIWWYFSIRTRKPIVEFSISRQADTAQELQELAGWTPPGSSTAGHKEHTETENLGSNGDDGNGEGTSKVEAGSREEDSRLGKKAMKISC</sequence>
<gene>
    <name evidence="3" type="ORF">BO87DRAFT_427791</name>
</gene>
<reference evidence="3" key="1">
    <citation type="submission" date="2016-12" db="EMBL/GenBank/DDBJ databases">
        <title>The genomes of Aspergillus section Nigri reveals drivers in fungal speciation.</title>
        <authorList>
            <consortium name="DOE Joint Genome Institute"/>
            <person name="Vesth T.C."/>
            <person name="Nybo J."/>
            <person name="Theobald S."/>
            <person name="Brandl J."/>
            <person name="Frisvad J.C."/>
            <person name="Nielsen K.F."/>
            <person name="Lyhne E.K."/>
            <person name="Kogle M.E."/>
            <person name="Kuo A."/>
            <person name="Riley R."/>
            <person name="Clum A."/>
            <person name="Nolan M."/>
            <person name="Lipzen A."/>
            <person name="Salamov A."/>
            <person name="Henrissat B."/>
            <person name="Wiebenga A."/>
            <person name="De Vries R.P."/>
            <person name="Grigoriev I.V."/>
            <person name="Mortensen U.H."/>
            <person name="Andersen M.R."/>
            <person name="Baker S.E."/>
        </authorList>
    </citation>
    <scope>NUCLEOTIDE SEQUENCE [LARGE SCALE GENOMIC DNA]</scope>
    <source>
        <strain evidence="3">CBS 115656</strain>
    </source>
</reference>
<dbReference type="OrthoDB" id="10300518at2759"/>